<dbReference type="PANTHER" id="PTHR39164">
    <property type="entry name" value="PROTEIN CCDC"/>
    <property type="match status" value="1"/>
</dbReference>
<keyword evidence="1" id="KW-1133">Transmembrane helix</keyword>
<evidence type="ECO:0000313" key="2">
    <source>
        <dbReference type="EMBL" id="MBS8263668.1"/>
    </source>
</evidence>
<sequence>MNYVLASTVGAIGMAIFVTFMRMKAAKKPASAKKIILPPIFMSTGALMFIFPMFRVHFLQIIEALTVGMLFSILLIKTSEFEVRDQEIFLKRSKAFVFILIGLLIVRVIAKLVLSSSIDVGELSGMFWILAFGMIVPWRVAMYLQFKKLHNELNIGSEKTNID</sequence>
<dbReference type="Proteomes" id="UP000761411">
    <property type="component" value="Unassembled WGS sequence"/>
</dbReference>
<organism evidence="2 3">
    <name type="scientific">Mesobacillus boroniphilus</name>
    <dbReference type="NCBI Taxonomy" id="308892"/>
    <lineage>
        <taxon>Bacteria</taxon>
        <taxon>Bacillati</taxon>
        <taxon>Bacillota</taxon>
        <taxon>Bacilli</taxon>
        <taxon>Bacillales</taxon>
        <taxon>Bacillaceae</taxon>
        <taxon>Mesobacillus</taxon>
    </lineage>
</organism>
<keyword evidence="1" id="KW-0812">Transmembrane</keyword>
<dbReference type="Pfam" id="PF07301">
    <property type="entry name" value="DUF1453"/>
    <property type="match status" value="1"/>
</dbReference>
<dbReference type="EMBL" id="QTKX01000001">
    <property type="protein sequence ID" value="MBS8263668.1"/>
    <property type="molecule type" value="Genomic_DNA"/>
</dbReference>
<keyword evidence="3" id="KW-1185">Reference proteome</keyword>
<feature type="transmembrane region" description="Helical" evidence="1">
    <location>
        <begin position="58"/>
        <end position="76"/>
    </location>
</feature>
<gene>
    <name evidence="2" type="ORF">DYI25_04325</name>
</gene>
<dbReference type="PIRSF" id="PIRSF021441">
    <property type="entry name" value="DUF1453"/>
    <property type="match status" value="1"/>
</dbReference>
<dbReference type="RefSeq" id="WP_213367219.1">
    <property type="nucleotide sequence ID" value="NZ_QTKX01000001.1"/>
</dbReference>
<protein>
    <submittedName>
        <fullName evidence="2">Cytochrome c biogenesis protein CcdC</fullName>
    </submittedName>
</protein>
<dbReference type="InterPro" id="IPR031306">
    <property type="entry name" value="CcdC"/>
</dbReference>
<accession>A0A944CIK2</accession>
<feature type="transmembrane region" description="Helical" evidence="1">
    <location>
        <begin position="126"/>
        <end position="144"/>
    </location>
</feature>
<keyword evidence="1" id="KW-0472">Membrane</keyword>
<dbReference type="InterPro" id="IPR058247">
    <property type="entry name" value="DUF1453"/>
</dbReference>
<feature type="transmembrane region" description="Helical" evidence="1">
    <location>
        <begin position="6"/>
        <end position="23"/>
    </location>
</feature>
<dbReference type="AlphaFoldDB" id="A0A944CIK2"/>
<name>A0A944CIK2_9BACI</name>
<feature type="transmembrane region" description="Helical" evidence="1">
    <location>
        <begin position="96"/>
        <end position="114"/>
    </location>
</feature>
<reference evidence="2 3" key="1">
    <citation type="journal article" date="2021" name="Microorganisms">
        <title>Bacterial Dimethylsulfoniopropionate Biosynthesis in the East China Sea.</title>
        <authorList>
            <person name="Liu J."/>
            <person name="Zhang Y."/>
            <person name="Liu J."/>
            <person name="Zhong H."/>
            <person name="Williams B.T."/>
            <person name="Zheng Y."/>
            <person name="Curson A.R.J."/>
            <person name="Sun C."/>
            <person name="Sun H."/>
            <person name="Song D."/>
            <person name="Wagner Mackenzie B."/>
            <person name="Bermejo Martinez A."/>
            <person name="Todd J.D."/>
            <person name="Zhang X.H."/>
        </authorList>
    </citation>
    <scope>NUCLEOTIDE SEQUENCE [LARGE SCALE GENOMIC DNA]</scope>
    <source>
        <strain evidence="2 3">ESS08</strain>
    </source>
</reference>
<comment type="caution">
    <text evidence="2">The sequence shown here is derived from an EMBL/GenBank/DDBJ whole genome shotgun (WGS) entry which is preliminary data.</text>
</comment>
<feature type="transmembrane region" description="Helical" evidence="1">
    <location>
        <begin position="35"/>
        <end position="52"/>
    </location>
</feature>
<evidence type="ECO:0000256" key="1">
    <source>
        <dbReference type="SAM" id="Phobius"/>
    </source>
</evidence>
<proteinExistence type="predicted"/>
<dbReference type="PANTHER" id="PTHR39164:SF1">
    <property type="entry name" value="PROTEIN CCDC"/>
    <property type="match status" value="1"/>
</dbReference>
<evidence type="ECO:0000313" key="3">
    <source>
        <dbReference type="Proteomes" id="UP000761411"/>
    </source>
</evidence>